<dbReference type="InterPro" id="IPR013094">
    <property type="entry name" value="AB_hydrolase_3"/>
</dbReference>
<dbReference type="FunCoup" id="A0A409YVB6">
    <property type="interactions" value="109"/>
</dbReference>
<accession>A0A409YVB6</accession>
<dbReference type="InterPro" id="IPR029058">
    <property type="entry name" value="AB_hydrolase_fold"/>
</dbReference>
<dbReference type="GO" id="GO:0016787">
    <property type="term" value="F:hydrolase activity"/>
    <property type="evidence" value="ECO:0007669"/>
    <property type="project" value="UniProtKB-KW"/>
</dbReference>
<feature type="domain" description="Alpha/beta hydrolase fold-3" evidence="2">
    <location>
        <begin position="58"/>
        <end position="279"/>
    </location>
</feature>
<gene>
    <name evidence="3" type="ORF">CVT26_004130</name>
</gene>
<dbReference type="SUPFAM" id="SSF53474">
    <property type="entry name" value="alpha/beta-Hydrolases"/>
    <property type="match status" value="1"/>
</dbReference>
<dbReference type="OrthoDB" id="408631at2759"/>
<evidence type="ECO:0000259" key="2">
    <source>
        <dbReference type="Pfam" id="PF07859"/>
    </source>
</evidence>
<dbReference type="InterPro" id="IPR050300">
    <property type="entry name" value="GDXG_lipolytic_enzyme"/>
</dbReference>
<proteinExistence type="predicted"/>
<keyword evidence="4" id="KW-1185">Reference proteome</keyword>
<evidence type="ECO:0000313" key="3">
    <source>
        <dbReference type="EMBL" id="PPR06940.1"/>
    </source>
</evidence>
<organism evidence="3 4">
    <name type="scientific">Gymnopilus dilepis</name>
    <dbReference type="NCBI Taxonomy" id="231916"/>
    <lineage>
        <taxon>Eukaryota</taxon>
        <taxon>Fungi</taxon>
        <taxon>Dikarya</taxon>
        <taxon>Basidiomycota</taxon>
        <taxon>Agaricomycotina</taxon>
        <taxon>Agaricomycetes</taxon>
        <taxon>Agaricomycetidae</taxon>
        <taxon>Agaricales</taxon>
        <taxon>Agaricineae</taxon>
        <taxon>Hymenogastraceae</taxon>
        <taxon>Gymnopilus</taxon>
    </lineage>
</organism>
<dbReference type="Proteomes" id="UP000284706">
    <property type="component" value="Unassembled WGS sequence"/>
</dbReference>
<evidence type="ECO:0000313" key="4">
    <source>
        <dbReference type="Proteomes" id="UP000284706"/>
    </source>
</evidence>
<dbReference type="Gene3D" id="3.40.50.1820">
    <property type="entry name" value="alpha/beta hydrolase"/>
    <property type="match status" value="1"/>
</dbReference>
<evidence type="ECO:0000256" key="1">
    <source>
        <dbReference type="ARBA" id="ARBA00022801"/>
    </source>
</evidence>
<reference evidence="3 4" key="1">
    <citation type="journal article" date="2018" name="Evol. Lett.">
        <title>Horizontal gene cluster transfer increased hallucinogenic mushroom diversity.</title>
        <authorList>
            <person name="Reynolds H.T."/>
            <person name="Vijayakumar V."/>
            <person name="Gluck-Thaler E."/>
            <person name="Korotkin H.B."/>
            <person name="Matheny P.B."/>
            <person name="Slot J.C."/>
        </authorList>
    </citation>
    <scope>NUCLEOTIDE SEQUENCE [LARGE SCALE GENOMIC DNA]</scope>
    <source>
        <strain evidence="3 4">SRW20</strain>
    </source>
</reference>
<keyword evidence="1" id="KW-0378">Hydrolase</keyword>
<dbReference type="STRING" id="231916.A0A409YVB6"/>
<dbReference type="AlphaFoldDB" id="A0A409YVB6"/>
<dbReference type="InParanoid" id="A0A409YVB6"/>
<dbReference type="PANTHER" id="PTHR48081:SF8">
    <property type="entry name" value="ALPHA_BETA HYDROLASE FOLD-3 DOMAIN-CONTAINING PROTEIN-RELATED"/>
    <property type="match status" value="1"/>
</dbReference>
<comment type="caution">
    <text evidence="3">The sequence shown here is derived from an EMBL/GenBank/DDBJ whole genome shotgun (WGS) entry which is preliminary data.</text>
</comment>
<dbReference type="PANTHER" id="PTHR48081">
    <property type="entry name" value="AB HYDROLASE SUPERFAMILY PROTEIN C4A8.06C"/>
    <property type="match status" value="1"/>
</dbReference>
<name>A0A409YVB6_9AGAR</name>
<dbReference type="Pfam" id="PF07859">
    <property type="entry name" value="Abhydrolase_3"/>
    <property type="match status" value="1"/>
</dbReference>
<protein>
    <recommendedName>
        <fullName evidence="2">Alpha/beta hydrolase fold-3 domain-containing protein</fullName>
    </recommendedName>
</protein>
<sequence length="308" mass="33568">MDPIERRNELAQLEPELVKTLPPLASTLTEEYITIPGPLVKRLKVIRPTQVPPSAPLILLFHGGGFRAGTIEQVTRPAREFAETFGAVVVSASYKLLPEHVFPENIEDAYDTLVWVAKNAKEQFGVDLLNGFVVGGYSAGGNIAAVLAPLAIERGDLPPSVQLTGSFIIIPALLVPDILPKEYTSLYTSRVENKDGLGDDALTTQVLDAIIAALKPDVHSSLFSPFNCSDGVLKKLPRTYIQVGGKDCLRNDGVVYEAFLKARGVAVKLDLSETLGHTAYSVFTQKGDEEELELKAKTMEGMKWLLRL</sequence>
<dbReference type="EMBL" id="NHYE01000220">
    <property type="protein sequence ID" value="PPR06940.1"/>
    <property type="molecule type" value="Genomic_DNA"/>
</dbReference>